<accession>I6ZWJ4</accession>
<evidence type="ECO:0000313" key="2">
    <source>
        <dbReference type="Proteomes" id="UP000009011"/>
    </source>
</evidence>
<evidence type="ECO:0000313" key="1">
    <source>
        <dbReference type="EMBL" id="AFN73428.1"/>
    </source>
</evidence>
<dbReference type="Proteomes" id="UP000009011">
    <property type="component" value="Chromosome"/>
</dbReference>
<sequence>MDKDNLTEIISFKARLEENNSVTLPDAAVDKIKNNNIKEFYVSIFYDARQTAILDGFSAELIDTIKNTQGIPYSSVYDFLKVKGILKQENFGKGFIWY</sequence>
<keyword evidence="2" id="KW-1185">Reference proteome</keyword>
<dbReference type="AlphaFoldDB" id="I6ZWJ4"/>
<protein>
    <submittedName>
        <fullName evidence="1">Uncharacterized protein</fullName>
    </submittedName>
</protein>
<reference evidence="1 2" key="1">
    <citation type="journal article" date="2013" name="PLoS ONE">
        <title>Genomic analysis of Melioribacter roseus, facultatively anaerobic organotrophic bacterium representing a novel deep lineage within Bacteriodetes/Chlorobi group.</title>
        <authorList>
            <person name="Kadnikov V.V."/>
            <person name="Mardanov A.V."/>
            <person name="Podosokorskaya O.A."/>
            <person name="Gavrilov S.N."/>
            <person name="Kublanov I.V."/>
            <person name="Beletsky A.V."/>
            <person name="Bonch-Osmolovskaya E.A."/>
            <person name="Ravin N.V."/>
        </authorList>
    </citation>
    <scope>NUCLEOTIDE SEQUENCE [LARGE SCALE GENOMIC DNA]</scope>
    <source>
        <strain evidence="2">JCM 17771 / P3M-2</strain>
    </source>
</reference>
<dbReference type="HOGENOM" id="CLU_2330479_0_0_10"/>
<dbReference type="PATRIC" id="fig|1191523.3.peg.190"/>
<dbReference type="RefSeq" id="WP_014854865.1">
    <property type="nucleotide sequence ID" value="NC_018178.1"/>
</dbReference>
<gene>
    <name evidence="1" type="ordered locus">MROS_0184</name>
</gene>
<name>I6ZWJ4_MELRP</name>
<dbReference type="EMBL" id="CP003557">
    <property type="protein sequence ID" value="AFN73428.1"/>
    <property type="molecule type" value="Genomic_DNA"/>
</dbReference>
<proteinExistence type="predicted"/>
<dbReference type="KEGG" id="mro:MROS_0184"/>
<organism evidence="1 2">
    <name type="scientific">Melioribacter roseus (strain DSM 23840 / JCM 17771 / VKM B-2668 / P3M-2)</name>
    <dbReference type="NCBI Taxonomy" id="1191523"/>
    <lineage>
        <taxon>Bacteria</taxon>
        <taxon>Pseudomonadati</taxon>
        <taxon>Ignavibacteriota</taxon>
        <taxon>Ignavibacteria</taxon>
        <taxon>Ignavibacteriales</taxon>
        <taxon>Melioribacteraceae</taxon>
        <taxon>Melioribacter</taxon>
    </lineage>
</organism>
<dbReference type="STRING" id="1191523.MROS_0184"/>